<evidence type="ECO:0000313" key="1">
    <source>
        <dbReference type="EMBL" id="XDU70901.1"/>
    </source>
</evidence>
<name>A0AB39VMF9_9GAMM</name>
<dbReference type="AlphaFoldDB" id="A0AB39VMF9"/>
<proteinExistence type="predicted"/>
<dbReference type="RefSeq" id="WP_369788343.1">
    <property type="nucleotide sequence ID" value="NZ_CP165628.1"/>
</dbReference>
<dbReference type="Pfam" id="PF06992">
    <property type="entry name" value="Phage_lambda_P"/>
    <property type="match status" value="1"/>
</dbReference>
<reference evidence="1" key="1">
    <citation type="submission" date="2024-07" db="EMBL/GenBank/DDBJ databases">
        <authorList>
            <person name="Biller S.J."/>
        </authorList>
    </citation>
    <scope>NUCLEOTIDE SEQUENCE</scope>
    <source>
        <strain evidence="1">WC2420</strain>
    </source>
</reference>
<dbReference type="InterPro" id="IPR009731">
    <property type="entry name" value="P-like"/>
</dbReference>
<dbReference type="GO" id="GO:0006270">
    <property type="term" value="P:DNA replication initiation"/>
    <property type="evidence" value="ECO:0007669"/>
    <property type="project" value="InterPro"/>
</dbReference>
<accession>A0AB39VMF9</accession>
<sequence length="234" mass="26182">MSNRLLKVIEQRDSTLLAKMAPPDNTPAKVVNLEAERMVDSLFRQLMKVFPAAAQTTLKTDADLSAAKKQWIAAFAENDIRTREQLSAGMQHARASESPFWPSPGQFIAWCKEGALKAAGLPDENELYVLTMTYARKRGGYVSPEAYPWPSPAVYWMVTTLCDHMRHESWSEAQLRKGCGTELKLMAKRIDAGETIPQPRARIAQMSVKSALSKSDNLKKLHEICAKHGLRTKP</sequence>
<organism evidence="1">
    <name type="scientific">Rouxiella sp. WC2420</name>
    <dbReference type="NCBI Taxonomy" id="3234145"/>
    <lineage>
        <taxon>Bacteria</taxon>
        <taxon>Pseudomonadati</taxon>
        <taxon>Pseudomonadota</taxon>
        <taxon>Gammaproteobacteria</taxon>
        <taxon>Enterobacterales</taxon>
        <taxon>Yersiniaceae</taxon>
        <taxon>Rouxiella</taxon>
    </lineage>
</organism>
<dbReference type="EMBL" id="CP165628">
    <property type="protein sequence ID" value="XDU70901.1"/>
    <property type="molecule type" value="Genomic_DNA"/>
</dbReference>
<gene>
    <name evidence="1" type="ORF">AB3G37_15130</name>
</gene>
<protein>
    <submittedName>
        <fullName evidence="1">Replication protein P</fullName>
    </submittedName>
</protein>